<dbReference type="Proteomes" id="UP001501218">
    <property type="component" value="Unassembled WGS sequence"/>
</dbReference>
<protein>
    <submittedName>
        <fullName evidence="1">Uncharacterized protein</fullName>
    </submittedName>
</protein>
<evidence type="ECO:0000313" key="1">
    <source>
        <dbReference type="EMBL" id="GAA2358825.1"/>
    </source>
</evidence>
<organism evidence="1 2">
    <name type="scientific">Saccharopolyspora halophila</name>
    <dbReference type="NCBI Taxonomy" id="405551"/>
    <lineage>
        <taxon>Bacteria</taxon>
        <taxon>Bacillati</taxon>
        <taxon>Actinomycetota</taxon>
        <taxon>Actinomycetes</taxon>
        <taxon>Pseudonocardiales</taxon>
        <taxon>Pseudonocardiaceae</taxon>
        <taxon>Saccharopolyspora</taxon>
    </lineage>
</organism>
<sequence length="55" mass="5713">MPARARLASAWLSVALVAYFVVTAPAEAADLTRSLLGRLAAAAHSGMIFLNNLAT</sequence>
<proteinExistence type="predicted"/>
<reference evidence="1 2" key="1">
    <citation type="journal article" date="2019" name="Int. J. Syst. Evol. Microbiol.">
        <title>The Global Catalogue of Microorganisms (GCM) 10K type strain sequencing project: providing services to taxonomists for standard genome sequencing and annotation.</title>
        <authorList>
            <consortium name="The Broad Institute Genomics Platform"/>
            <consortium name="The Broad Institute Genome Sequencing Center for Infectious Disease"/>
            <person name="Wu L."/>
            <person name="Ma J."/>
        </authorList>
    </citation>
    <scope>NUCLEOTIDE SEQUENCE [LARGE SCALE GENOMIC DNA]</scope>
    <source>
        <strain evidence="1 2">JCM 16221</strain>
    </source>
</reference>
<accession>A0ABN3GQZ1</accession>
<dbReference type="RefSeq" id="WP_344135570.1">
    <property type="nucleotide sequence ID" value="NZ_BAAARA010000020.1"/>
</dbReference>
<comment type="caution">
    <text evidence="1">The sequence shown here is derived from an EMBL/GenBank/DDBJ whole genome shotgun (WGS) entry which is preliminary data.</text>
</comment>
<name>A0ABN3GQZ1_9PSEU</name>
<keyword evidence="2" id="KW-1185">Reference proteome</keyword>
<evidence type="ECO:0000313" key="2">
    <source>
        <dbReference type="Proteomes" id="UP001501218"/>
    </source>
</evidence>
<dbReference type="EMBL" id="BAAARA010000020">
    <property type="protein sequence ID" value="GAA2358825.1"/>
    <property type="molecule type" value="Genomic_DNA"/>
</dbReference>
<gene>
    <name evidence="1" type="ORF">GCM10009854_41690</name>
</gene>